<dbReference type="PROSITE" id="PS50850">
    <property type="entry name" value="MFS"/>
    <property type="match status" value="1"/>
</dbReference>
<feature type="transmembrane region" description="Helical" evidence="5">
    <location>
        <begin position="281"/>
        <end position="299"/>
    </location>
</feature>
<proteinExistence type="predicted"/>
<comment type="subcellular location">
    <subcellularLocation>
        <location evidence="1">Membrane</location>
        <topology evidence="1">Multi-pass membrane protein</topology>
    </subcellularLocation>
</comment>
<dbReference type="PANTHER" id="PTHR23514">
    <property type="entry name" value="BYPASS OF STOP CODON PROTEIN 6"/>
    <property type="match status" value="1"/>
</dbReference>
<organism evidence="7 8">
    <name type="scientific">Ewingella americana (strain ATCC 33852 / DSM 4580 / CCUG 14506 / JCM 5911 / LMG 7869 / NCTC 12157 / CDC 1468-78)</name>
    <dbReference type="NCBI Taxonomy" id="910964"/>
    <lineage>
        <taxon>Bacteria</taxon>
        <taxon>Pseudomonadati</taxon>
        <taxon>Pseudomonadota</taxon>
        <taxon>Gammaproteobacteria</taxon>
        <taxon>Enterobacterales</taxon>
        <taxon>Yersiniaceae</taxon>
        <taxon>Ewingella</taxon>
    </lineage>
</organism>
<evidence type="ECO:0000256" key="5">
    <source>
        <dbReference type="SAM" id="Phobius"/>
    </source>
</evidence>
<comment type="caution">
    <text evidence="7">The sequence shown here is derived from an EMBL/GenBank/DDBJ whole genome shotgun (WGS) entry which is preliminary data.</text>
</comment>
<feature type="domain" description="Major facilitator superfamily (MFS) profile" evidence="6">
    <location>
        <begin position="23"/>
        <end position="391"/>
    </location>
</feature>
<dbReference type="InterPro" id="IPR011701">
    <property type="entry name" value="MFS"/>
</dbReference>
<dbReference type="Gene3D" id="1.20.1250.20">
    <property type="entry name" value="MFS general substrate transporter like domains"/>
    <property type="match status" value="2"/>
</dbReference>
<accession>A0A085G9K9</accession>
<evidence type="ECO:0000313" key="7">
    <source>
        <dbReference type="EMBL" id="KFC80404.1"/>
    </source>
</evidence>
<keyword evidence="4 5" id="KW-0472">Membrane</keyword>
<dbReference type="InterPro" id="IPR020846">
    <property type="entry name" value="MFS_dom"/>
</dbReference>
<feature type="transmembrane region" description="Helical" evidence="5">
    <location>
        <begin position="338"/>
        <end position="362"/>
    </location>
</feature>
<feature type="transmembrane region" description="Helical" evidence="5">
    <location>
        <begin position="210"/>
        <end position="230"/>
    </location>
</feature>
<dbReference type="EMBL" id="JMPJ01000056">
    <property type="protein sequence ID" value="KFC80404.1"/>
    <property type="molecule type" value="Genomic_DNA"/>
</dbReference>
<dbReference type="GO" id="GO:0016020">
    <property type="term" value="C:membrane"/>
    <property type="evidence" value="ECO:0007669"/>
    <property type="project" value="UniProtKB-SubCell"/>
</dbReference>
<dbReference type="InterPro" id="IPR036259">
    <property type="entry name" value="MFS_trans_sf"/>
</dbReference>
<reference evidence="7 8" key="1">
    <citation type="submission" date="2014-05" db="EMBL/GenBank/DDBJ databases">
        <title>ATOL: Assembling a taxonomically balanced genome-scale reconstruction of the evolutionary history of the Enterobacteriaceae.</title>
        <authorList>
            <person name="Plunkett G.III."/>
            <person name="Neeno-Eckwall E.C."/>
            <person name="Glasner J.D."/>
            <person name="Perna N.T."/>
        </authorList>
    </citation>
    <scope>NUCLEOTIDE SEQUENCE [LARGE SCALE GENOMIC DNA]</scope>
    <source>
        <strain evidence="7 8">ATCC 33852</strain>
    </source>
</reference>
<keyword evidence="2 5" id="KW-0812">Transmembrane</keyword>
<dbReference type="Proteomes" id="UP000028640">
    <property type="component" value="Unassembled WGS sequence"/>
</dbReference>
<dbReference type="SUPFAM" id="SSF103473">
    <property type="entry name" value="MFS general substrate transporter"/>
    <property type="match status" value="1"/>
</dbReference>
<feature type="transmembrane region" description="Helical" evidence="5">
    <location>
        <begin position="29"/>
        <end position="48"/>
    </location>
</feature>
<keyword evidence="3 5" id="KW-1133">Transmembrane helix</keyword>
<dbReference type="PANTHER" id="PTHR23514:SF13">
    <property type="entry name" value="INNER MEMBRANE PROTEIN YBJJ"/>
    <property type="match status" value="1"/>
</dbReference>
<evidence type="ECO:0000259" key="6">
    <source>
        <dbReference type="PROSITE" id="PS50850"/>
    </source>
</evidence>
<keyword evidence="8" id="KW-1185">Reference proteome</keyword>
<dbReference type="CDD" id="cd17393">
    <property type="entry name" value="MFS_MosC_like"/>
    <property type="match status" value="1"/>
</dbReference>
<dbReference type="InterPro" id="IPR051788">
    <property type="entry name" value="MFS_Transporter"/>
</dbReference>
<feature type="transmembrane region" description="Helical" evidence="5">
    <location>
        <begin position="179"/>
        <end position="198"/>
    </location>
</feature>
<sequence>MPNHDTQQATSPPHTAPLPGVAQQHATRIIFFLSGFAMAAWAPLVPFAKLRLDISDGTLGLLLLCIGAGSTFSMPLTGFLTGRLGCKNVILLAATMLCLDLPFLTLADGVGTMALTLLVFGAAIGMVDVAMNVHAVVVEKASGRAMMSGFHGFFSLGSIFGALAVTLLLFLGLTPFQSILLVVALMIVALIPTTPHFWQHTRNSSDEPMFVLPRGWVIFLGLLCFVMFMTEGAMLDWSALFLATERGVSNHQAGIGYAVFSIAMTIGRLTGDRIISIMGRFKVLLLGSLCASIGVILLVNVESLWAAGIGFIMTGFGASNLVPIMFSAAGNQTAMPANLAIASVTTLGYAGILAGPALIGFIAQLSSLSVALSCVAVSLLLVTASARAVTR</sequence>
<evidence type="ECO:0000256" key="1">
    <source>
        <dbReference type="ARBA" id="ARBA00004141"/>
    </source>
</evidence>
<feature type="transmembrane region" description="Helical" evidence="5">
    <location>
        <begin position="113"/>
        <end position="138"/>
    </location>
</feature>
<gene>
    <name evidence="7" type="ORF">GEAM_2372</name>
</gene>
<dbReference type="STRING" id="910964.GEAM_2372"/>
<feature type="transmembrane region" description="Helical" evidence="5">
    <location>
        <begin position="250"/>
        <end position="269"/>
    </location>
</feature>
<feature type="transmembrane region" description="Helical" evidence="5">
    <location>
        <begin position="150"/>
        <end position="173"/>
    </location>
</feature>
<dbReference type="FunFam" id="1.20.1250.20:FF:000438">
    <property type="entry name" value="Major facilitator transporter"/>
    <property type="match status" value="1"/>
</dbReference>
<dbReference type="Pfam" id="PF07690">
    <property type="entry name" value="MFS_1"/>
    <property type="match status" value="1"/>
</dbReference>
<dbReference type="eggNOG" id="COG2223">
    <property type="taxonomic scope" value="Bacteria"/>
</dbReference>
<protein>
    <submittedName>
        <fullName evidence="7">Putative membrane protein</fullName>
    </submittedName>
</protein>
<name>A0A085G9K9_EWIA3</name>
<dbReference type="AlphaFoldDB" id="A0A085G9K9"/>
<feature type="transmembrane region" description="Helical" evidence="5">
    <location>
        <begin position="89"/>
        <end position="107"/>
    </location>
</feature>
<evidence type="ECO:0000256" key="3">
    <source>
        <dbReference type="ARBA" id="ARBA00022989"/>
    </source>
</evidence>
<feature type="transmembrane region" description="Helical" evidence="5">
    <location>
        <begin position="305"/>
        <end position="326"/>
    </location>
</feature>
<dbReference type="GeneID" id="78380708"/>
<evidence type="ECO:0000313" key="8">
    <source>
        <dbReference type="Proteomes" id="UP000028640"/>
    </source>
</evidence>
<feature type="transmembrane region" description="Helical" evidence="5">
    <location>
        <begin position="60"/>
        <end position="82"/>
    </location>
</feature>
<evidence type="ECO:0000256" key="2">
    <source>
        <dbReference type="ARBA" id="ARBA00022692"/>
    </source>
</evidence>
<dbReference type="RefSeq" id="WP_051899492.1">
    <property type="nucleotide sequence ID" value="NZ_JMPJ01000056.1"/>
</dbReference>
<dbReference type="GO" id="GO:0022857">
    <property type="term" value="F:transmembrane transporter activity"/>
    <property type="evidence" value="ECO:0007669"/>
    <property type="project" value="InterPro"/>
</dbReference>
<feature type="transmembrane region" description="Helical" evidence="5">
    <location>
        <begin position="368"/>
        <end position="389"/>
    </location>
</feature>
<evidence type="ECO:0000256" key="4">
    <source>
        <dbReference type="ARBA" id="ARBA00023136"/>
    </source>
</evidence>